<dbReference type="RefSeq" id="XP_065673345.1">
    <property type="nucleotide sequence ID" value="XM_065817273.1"/>
</dbReference>
<name>A0ABM4DFY8_HYDVU</name>
<dbReference type="Proteomes" id="UP001652625">
    <property type="component" value="Chromosome 14"/>
</dbReference>
<dbReference type="Pfam" id="PF01335">
    <property type="entry name" value="DED"/>
    <property type="match status" value="1"/>
</dbReference>
<dbReference type="Pfam" id="PF00531">
    <property type="entry name" value="Death"/>
    <property type="match status" value="1"/>
</dbReference>
<dbReference type="SMART" id="SM00005">
    <property type="entry name" value="DEATH"/>
    <property type="match status" value="1"/>
</dbReference>
<dbReference type="InterPro" id="IPR000488">
    <property type="entry name" value="Death_dom"/>
</dbReference>
<dbReference type="InterPro" id="IPR011029">
    <property type="entry name" value="DEATH-like_dom_sf"/>
</dbReference>
<feature type="domain" description="Death" evidence="1">
    <location>
        <begin position="112"/>
        <end position="196"/>
    </location>
</feature>
<dbReference type="SMART" id="SM00031">
    <property type="entry name" value="DED"/>
    <property type="match status" value="1"/>
</dbReference>
<sequence>MNHKQKMIKIGAMLTHDNVMEIKYIFADKIGDGVLETIKNGSDMIKALERIGTIDEDNYKELVDLLENLGRKDLISIIYPQSQPANWSNINNKLNSITNPTSKDAIYNDALTPNIMDKVAIQLGAEWLRFGRHLNLKEAELDLIENDNKKAYDKAFQLLKLWKQKSKEGCLTWSKLKNELMLFNRYDIIREIETDFKHLKDIGNQ</sequence>
<dbReference type="PROSITE" id="PS50017">
    <property type="entry name" value="DEATH_DOMAIN"/>
    <property type="match status" value="1"/>
</dbReference>
<evidence type="ECO:0000313" key="4">
    <source>
        <dbReference type="RefSeq" id="XP_065673345.1"/>
    </source>
</evidence>
<dbReference type="Gene3D" id="1.10.533.10">
    <property type="entry name" value="Death Domain, Fas"/>
    <property type="match status" value="2"/>
</dbReference>
<keyword evidence="3" id="KW-1185">Reference proteome</keyword>
<gene>
    <name evidence="4" type="primary">LOC136090524</name>
</gene>
<accession>A0ABM4DFY8</accession>
<protein>
    <submittedName>
        <fullName evidence="4">Uncharacterized protein LOC136090524</fullName>
    </submittedName>
</protein>
<evidence type="ECO:0000259" key="2">
    <source>
        <dbReference type="PROSITE" id="PS50168"/>
    </source>
</evidence>
<evidence type="ECO:0000313" key="3">
    <source>
        <dbReference type="Proteomes" id="UP001652625"/>
    </source>
</evidence>
<dbReference type="GeneID" id="136090524"/>
<organism evidence="3 4">
    <name type="scientific">Hydra vulgaris</name>
    <name type="common">Hydra</name>
    <name type="synonym">Hydra attenuata</name>
    <dbReference type="NCBI Taxonomy" id="6087"/>
    <lineage>
        <taxon>Eukaryota</taxon>
        <taxon>Metazoa</taxon>
        <taxon>Cnidaria</taxon>
        <taxon>Hydrozoa</taxon>
        <taxon>Hydroidolina</taxon>
        <taxon>Anthoathecata</taxon>
        <taxon>Aplanulata</taxon>
        <taxon>Hydridae</taxon>
        <taxon>Hydra</taxon>
    </lineage>
</organism>
<feature type="domain" description="DED" evidence="2">
    <location>
        <begin position="2"/>
        <end position="80"/>
    </location>
</feature>
<dbReference type="CDD" id="cd01670">
    <property type="entry name" value="Death"/>
    <property type="match status" value="1"/>
</dbReference>
<proteinExistence type="predicted"/>
<dbReference type="PROSITE" id="PS50168">
    <property type="entry name" value="DED"/>
    <property type="match status" value="1"/>
</dbReference>
<dbReference type="SUPFAM" id="SSF47986">
    <property type="entry name" value="DEATH domain"/>
    <property type="match status" value="2"/>
</dbReference>
<dbReference type="InterPro" id="IPR001875">
    <property type="entry name" value="DED_dom"/>
</dbReference>
<evidence type="ECO:0000259" key="1">
    <source>
        <dbReference type="PROSITE" id="PS50017"/>
    </source>
</evidence>
<dbReference type="CDD" id="cd00045">
    <property type="entry name" value="DED"/>
    <property type="match status" value="1"/>
</dbReference>
<reference evidence="4" key="1">
    <citation type="submission" date="2025-08" db="UniProtKB">
        <authorList>
            <consortium name="RefSeq"/>
        </authorList>
    </citation>
    <scope>IDENTIFICATION</scope>
</reference>